<sequence>MVVRSRSASTKRRRPLKGRARKAVVNSRPRDANGRFVAVEKFRTGRAIEVTQHERFEAELFVSVKSQIKIAIAALPIAETLGAPKNRFVASRIQRPKFISFRFVAFQLTSLIKI</sequence>
<dbReference type="AlphaFoldDB" id="A0A183V289"/>
<proteinExistence type="predicted"/>
<name>A0A183V289_TOXCA</name>
<reference evidence="4" key="1">
    <citation type="submission" date="2016-06" db="UniProtKB">
        <authorList>
            <consortium name="WormBaseParasite"/>
        </authorList>
    </citation>
    <scope>IDENTIFICATION</scope>
</reference>
<accession>A0A183V289</accession>
<evidence type="ECO:0000313" key="3">
    <source>
        <dbReference type="Proteomes" id="UP000050794"/>
    </source>
</evidence>
<evidence type="ECO:0000313" key="4">
    <source>
        <dbReference type="WBParaSite" id="TCNE_0001485901-mRNA-1"/>
    </source>
</evidence>
<dbReference type="EMBL" id="UYWY01022491">
    <property type="protein sequence ID" value="VDM46180.1"/>
    <property type="molecule type" value="Genomic_DNA"/>
</dbReference>
<evidence type="ECO:0000313" key="2">
    <source>
        <dbReference type="EMBL" id="VDM46180.1"/>
    </source>
</evidence>
<feature type="region of interest" description="Disordered" evidence="1">
    <location>
        <begin position="1"/>
        <end position="24"/>
    </location>
</feature>
<gene>
    <name evidence="2" type="ORF">TCNE_LOCUS14859</name>
</gene>
<keyword evidence="3" id="KW-1185">Reference proteome</keyword>
<organism evidence="3 4">
    <name type="scientific">Toxocara canis</name>
    <name type="common">Canine roundworm</name>
    <dbReference type="NCBI Taxonomy" id="6265"/>
    <lineage>
        <taxon>Eukaryota</taxon>
        <taxon>Metazoa</taxon>
        <taxon>Ecdysozoa</taxon>
        <taxon>Nematoda</taxon>
        <taxon>Chromadorea</taxon>
        <taxon>Rhabditida</taxon>
        <taxon>Spirurina</taxon>
        <taxon>Ascaridomorpha</taxon>
        <taxon>Ascaridoidea</taxon>
        <taxon>Toxocaridae</taxon>
        <taxon>Toxocara</taxon>
    </lineage>
</organism>
<evidence type="ECO:0000256" key="1">
    <source>
        <dbReference type="SAM" id="MobiDB-lite"/>
    </source>
</evidence>
<feature type="compositionally biased region" description="Basic residues" evidence="1">
    <location>
        <begin position="9"/>
        <end position="22"/>
    </location>
</feature>
<dbReference type="WBParaSite" id="TCNE_0001485901-mRNA-1">
    <property type="protein sequence ID" value="TCNE_0001485901-mRNA-1"/>
    <property type="gene ID" value="TCNE_0001485901"/>
</dbReference>
<dbReference type="Proteomes" id="UP000050794">
    <property type="component" value="Unassembled WGS sequence"/>
</dbReference>
<protein>
    <submittedName>
        <fullName evidence="4">Transposase</fullName>
    </submittedName>
</protein>
<reference evidence="2 3" key="2">
    <citation type="submission" date="2018-11" db="EMBL/GenBank/DDBJ databases">
        <authorList>
            <consortium name="Pathogen Informatics"/>
        </authorList>
    </citation>
    <scope>NUCLEOTIDE SEQUENCE [LARGE SCALE GENOMIC DNA]</scope>
</reference>